<dbReference type="EMBL" id="FOHJ01000009">
    <property type="protein sequence ID" value="SET85718.1"/>
    <property type="molecule type" value="Genomic_DNA"/>
</dbReference>
<sequence length="256" mass="29529">MFETILYEYFQDYQFAKITLNRPAKRNAVSLKMGGELYEILEDLSHNPELKFLVLTGAGDRSFCSGGDLHDFHGEMDKKEAYQKLSRMKGVLYKLATLPVPTICLLNGDTRGGGCELATACDFRFAKPDTSHGFIQGKLGITPGWGGGVLLHKRMDSLKAYQWLLNSNMIDAQQLFDWGWIQQFYSDEQALWSIFQPLIEKERIPLTYFKQQYLNQNSFSQIEEKMDKEVERCAHLWVSDEHKKAVEAFFRRTGKK</sequence>
<dbReference type="GO" id="GO:0016829">
    <property type="term" value="F:lyase activity"/>
    <property type="evidence" value="ECO:0007669"/>
    <property type="project" value="UniProtKB-KW"/>
</dbReference>
<proteinExistence type="predicted"/>
<dbReference type="PANTHER" id="PTHR11941:SF27">
    <property type="entry name" value="ETHYLMALONYL-COA DECARBOXYLASE"/>
    <property type="match status" value="1"/>
</dbReference>
<dbReference type="AlphaFoldDB" id="A0A1I0HP28"/>
<accession>A0A1I0HP28</accession>
<dbReference type="InterPro" id="IPR001753">
    <property type="entry name" value="Enoyl-CoA_hydra/iso"/>
</dbReference>
<evidence type="ECO:0000313" key="2">
    <source>
        <dbReference type="EMBL" id="SET85718.1"/>
    </source>
</evidence>
<dbReference type="RefSeq" id="WP_177167310.1">
    <property type="nucleotide sequence ID" value="NZ_FOHJ01000009.1"/>
</dbReference>
<dbReference type="Proteomes" id="UP000199095">
    <property type="component" value="Unassembled WGS sequence"/>
</dbReference>
<dbReference type="InterPro" id="IPR029045">
    <property type="entry name" value="ClpP/crotonase-like_dom_sf"/>
</dbReference>
<name>A0A1I0HP28_9BACI</name>
<keyword evidence="1" id="KW-0456">Lyase</keyword>
<dbReference type="STRING" id="237682.SAMN05421676_109103"/>
<dbReference type="GO" id="GO:0006635">
    <property type="term" value="P:fatty acid beta-oxidation"/>
    <property type="evidence" value="ECO:0007669"/>
    <property type="project" value="TreeGrafter"/>
</dbReference>
<dbReference type="SUPFAM" id="SSF52096">
    <property type="entry name" value="ClpP/crotonase"/>
    <property type="match status" value="1"/>
</dbReference>
<gene>
    <name evidence="2" type="ORF">SAMN05421676_109103</name>
</gene>
<organism evidence="2 3">
    <name type="scientific">Salinibacillus kushneri</name>
    <dbReference type="NCBI Taxonomy" id="237682"/>
    <lineage>
        <taxon>Bacteria</taxon>
        <taxon>Bacillati</taxon>
        <taxon>Bacillota</taxon>
        <taxon>Bacilli</taxon>
        <taxon>Bacillales</taxon>
        <taxon>Bacillaceae</taxon>
        <taxon>Salinibacillus</taxon>
    </lineage>
</organism>
<reference evidence="3" key="1">
    <citation type="submission" date="2016-10" db="EMBL/GenBank/DDBJ databases">
        <authorList>
            <person name="Varghese N."/>
            <person name="Submissions S."/>
        </authorList>
    </citation>
    <scope>NUCLEOTIDE SEQUENCE [LARGE SCALE GENOMIC DNA]</scope>
    <source>
        <strain evidence="3">CGMCC 1.3566</strain>
    </source>
</reference>
<evidence type="ECO:0000256" key="1">
    <source>
        <dbReference type="ARBA" id="ARBA00023239"/>
    </source>
</evidence>
<dbReference type="Pfam" id="PF00378">
    <property type="entry name" value="ECH_1"/>
    <property type="match status" value="1"/>
</dbReference>
<protein>
    <submittedName>
        <fullName evidence="2">Enoyl-CoA hydratase/carnithine racemase</fullName>
    </submittedName>
</protein>
<dbReference type="Gene3D" id="3.90.226.10">
    <property type="entry name" value="2-enoyl-CoA Hydratase, Chain A, domain 1"/>
    <property type="match status" value="1"/>
</dbReference>
<dbReference type="GO" id="GO:0005829">
    <property type="term" value="C:cytosol"/>
    <property type="evidence" value="ECO:0007669"/>
    <property type="project" value="TreeGrafter"/>
</dbReference>
<keyword evidence="3" id="KW-1185">Reference proteome</keyword>
<dbReference type="PANTHER" id="PTHR11941">
    <property type="entry name" value="ENOYL-COA HYDRATASE-RELATED"/>
    <property type="match status" value="1"/>
</dbReference>
<evidence type="ECO:0000313" key="3">
    <source>
        <dbReference type="Proteomes" id="UP000199095"/>
    </source>
</evidence>
<dbReference type="CDD" id="cd06558">
    <property type="entry name" value="crotonase-like"/>
    <property type="match status" value="1"/>
</dbReference>